<comment type="subcellular location">
    <subcellularLocation>
        <location evidence="1">Membrane</location>
        <topology evidence="1">Multi-pass membrane protein</topology>
    </subcellularLocation>
</comment>
<evidence type="ECO:0000256" key="5">
    <source>
        <dbReference type="SAM" id="Phobius"/>
    </source>
</evidence>
<dbReference type="PANTHER" id="PTHR33514">
    <property type="entry name" value="PROTEIN ABCI12, CHLOROPLASTIC"/>
    <property type="match status" value="1"/>
</dbReference>
<sequence length="378" mass="39459">MTRASLNGLGRRADASRTLHPVAWWVWALGLAATASVVTNPWMLVLVVLVVSIVVVARRTDAPWALSFRLYLWFALFIVVVRVLLRVMLGGDSGGTVLVVLPEVPLPDVARGVRLLGPVALESVLAGLYDGMRLATIVVCVGAANALANPKRLLASLPPALYEVGTAVVVALSVFPQLADSLRRVRRARRLRGDAGRGVGALRRVVVPVLEDALERSMTLAAGMDARGYGRSGTATPRQRAVTGSLLLGGLVGLAVGVYAFLDSSAPRVLAVPMLVTGTVLSVAGLAAAGRRVQRVRYRPDPWARGELVAIASGLGAAVLAVQLPVWQPLVANPPLGAFPTVTPLAVAIVLLGLLPAALIPEPPAAAPASRTPQEVAT</sequence>
<dbReference type="EMBL" id="BAAAPY010000013">
    <property type="protein sequence ID" value="GAA2084408.1"/>
    <property type="molecule type" value="Genomic_DNA"/>
</dbReference>
<feature type="transmembrane region" description="Helical" evidence="5">
    <location>
        <begin position="160"/>
        <end position="179"/>
    </location>
</feature>
<evidence type="ECO:0000256" key="1">
    <source>
        <dbReference type="ARBA" id="ARBA00004141"/>
    </source>
</evidence>
<evidence type="ECO:0000256" key="2">
    <source>
        <dbReference type="ARBA" id="ARBA00022692"/>
    </source>
</evidence>
<keyword evidence="3 5" id="KW-1133">Transmembrane helix</keyword>
<proteinExistence type="predicted"/>
<feature type="transmembrane region" description="Helical" evidence="5">
    <location>
        <begin position="308"/>
        <end position="326"/>
    </location>
</feature>
<evidence type="ECO:0000313" key="6">
    <source>
        <dbReference type="EMBL" id="GAA2084408.1"/>
    </source>
</evidence>
<dbReference type="RefSeq" id="WP_344329751.1">
    <property type="nucleotide sequence ID" value="NZ_BAAAPY010000013.1"/>
</dbReference>
<accession>A0ABP5HQI2</accession>
<dbReference type="Pfam" id="PF02361">
    <property type="entry name" value="CbiQ"/>
    <property type="match status" value="1"/>
</dbReference>
<dbReference type="InterPro" id="IPR003339">
    <property type="entry name" value="ABC/ECF_trnsptr_transmembrane"/>
</dbReference>
<evidence type="ECO:0000256" key="4">
    <source>
        <dbReference type="ARBA" id="ARBA00023136"/>
    </source>
</evidence>
<name>A0ABP5HQI2_9ACTN</name>
<evidence type="ECO:0000256" key="3">
    <source>
        <dbReference type="ARBA" id="ARBA00022989"/>
    </source>
</evidence>
<feature type="transmembrane region" description="Helical" evidence="5">
    <location>
        <begin position="68"/>
        <end position="89"/>
    </location>
</feature>
<comment type="caution">
    <text evidence="6">The sequence shown here is derived from an EMBL/GenBank/DDBJ whole genome shotgun (WGS) entry which is preliminary data.</text>
</comment>
<keyword evidence="7" id="KW-1185">Reference proteome</keyword>
<keyword evidence="4 5" id="KW-0472">Membrane</keyword>
<organism evidence="6 7">
    <name type="scientific">Aeromicrobium halocynthiae</name>
    <dbReference type="NCBI Taxonomy" id="560557"/>
    <lineage>
        <taxon>Bacteria</taxon>
        <taxon>Bacillati</taxon>
        <taxon>Actinomycetota</taxon>
        <taxon>Actinomycetes</taxon>
        <taxon>Propionibacteriales</taxon>
        <taxon>Nocardioidaceae</taxon>
        <taxon>Aeromicrobium</taxon>
    </lineage>
</organism>
<protein>
    <submittedName>
        <fullName evidence="6">CbiQ family ECF transporter T component</fullName>
    </submittedName>
</protein>
<gene>
    <name evidence="6" type="ORF">GCM10009821_27200</name>
</gene>
<keyword evidence="2 5" id="KW-0812">Transmembrane</keyword>
<feature type="transmembrane region" description="Helical" evidence="5">
    <location>
        <begin position="241"/>
        <end position="262"/>
    </location>
</feature>
<feature type="transmembrane region" description="Helical" evidence="5">
    <location>
        <begin position="24"/>
        <end position="56"/>
    </location>
</feature>
<dbReference type="Proteomes" id="UP001501480">
    <property type="component" value="Unassembled WGS sequence"/>
</dbReference>
<evidence type="ECO:0000313" key="7">
    <source>
        <dbReference type="Proteomes" id="UP001501480"/>
    </source>
</evidence>
<dbReference type="PANTHER" id="PTHR33514:SF15">
    <property type="entry name" value="COBALT TRANSPORT PROTEIN"/>
    <property type="match status" value="1"/>
</dbReference>
<reference evidence="7" key="1">
    <citation type="journal article" date="2019" name="Int. J. Syst. Evol. Microbiol.">
        <title>The Global Catalogue of Microorganisms (GCM) 10K type strain sequencing project: providing services to taxonomists for standard genome sequencing and annotation.</title>
        <authorList>
            <consortium name="The Broad Institute Genomics Platform"/>
            <consortium name="The Broad Institute Genome Sequencing Center for Infectious Disease"/>
            <person name="Wu L."/>
            <person name="Ma J."/>
        </authorList>
    </citation>
    <scope>NUCLEOTIDE SEQUENCE [LARGE SCALE GENOMIC DNA]</scope>
    <source>
        <strain evidence="7">JCM 15749</strain>
    </source>
</reference>
<feature type="transmembrane region" description="Helical" evidence="5">
    <location>
        <begin position="268"/>
        <end position="288"/>
    </location>
</feature>
<feature type="transmembrane region" description="Helical" evidence="5">
    <location>
        <begin position="338"/>
        <end position="360"/>
    </location>
</feature>